<proteinExistence type="predicted"/>
<feature type="compositionally biased region" description="Basic and acidic residues" evidence="1">
    <location>
        <begin position="1"/>
        <end position="10"/>
    </location>
</feature>
<dbReference type="EMBL" id="CP136890">
    <property type="protein sequence ID" value="WOK93787.1"/>
    <property type="molecule type" value="Genomic_DNA"/>
</dbReference>
<reference evidence="2 3" key="1">
    <citation type="submission" date="2023-10" db="EMBL/GenBank/DDBJ databases">
        <title>Chromosome-scale genome assembly provides insights into flower coloration mechanisms of Canna indica.</title>
        <authorList>
            <person name="Li C."/>
        </authorList>
    </citation>
    <scope>NUCLEOTIDE SEQUENCE [LARGE SCALE GENOMIC DNA]</scope>
    <source>
        <tissue evidence="2">Flower</tissue>
    </source>
</reference>
<dbReference type="PANTHER" id="PTHR33912">
    <property type="entry name" value="OS01G0939400 PROTEIN"/>
    <property type="match status" value="1"/>
</dbReference>
<dbReference type="Proteomes" id="UP001327560">
    <property type="component" value="Chromosome 1"/>
</dbReference>
<evidence type="ECO:0000313" key="2">
    <source>
        <dbReference type="EMBL" id="WOK93787.1"/>
    </source>
</evidence>
<feature type="compositionally biased region" description="Low complexity" evidence="1">
    <location>
        <begin position="43"/>
        <end position="56"/>
    </location>
</feature>
<keyword evidence="3" id="KW-1185">Reference proteome</keyword>
<evidence type="ECO:0000313" key="3">
    <source>
        <dbReference type="Proteomes" id="UP001327560"/>
    </source>
</evidence>
<name>A0AAQ3Q2S5_9LILI</name>
<feature type="region of interest" description="Disordered" evidence="1">
    <location>
        <begin position="76"/>
        <end position="111"/>
    </location>
</feature>
<accession>A0AAQ3Q2S5</accession>
<protein>
    <submittedName>
        <fullName evidence="2">Uncharacterized protein</fullName>
    </submittedName>
</protein>
<gene>
    <name evidence="2" type="ORF">Cni_G02488</name>
</gene>
<feature type="region of interest" description="Disordered" evidence="1">
    <location>
        <begin position="1"/>
        <end position="56"/>
    </location>
</feature>
<dbReference type="AlphaFoldDB" id="A0AAQ3Q2S5"/>
<dbReference type="InterPro" id="IPR040381">
    <property type="entry name" value="At4g14450-like"/>
</dbReference>
<evidence type="ECO:0000256" key="1">
    <source>
        <dbReference type="SAM" id="MobiDB-lite"/>
    </source>
</evidence>
<sequence length="136" mass="14211">MEIKIQRRAEYPTGNGAAPKQSMSRLQKRAPASLQLEATPKSADTAWGNDAAAARGAASDPIPLLSPLVLSPSAPLWKVESSDDSGGNEDAAGTETPSPASPPNGWHHPALQMATMEPASLVPFFEFQCSVVDTAS</sequence>
<dbReference type="PANTHER" id="PTHR33912:SF5">
    <property type="entry name" value="F22G5.17"/>
    <property type="match status" value="1"/>
</dbReference>
<organism evidence="2 3">
    <name type="scientific">Canna indica</name>
    <name type="common">Indian-shot</name>
    <dbReference type="NCBI Taxonomy" id="4628"/>
    <lineage>
        <taxon>Eukaryota</taxon>
        <taxon>Viridiplantae</taxon>
        <taxon>Streptophyta</taxon>
        <taxon>Embryophyta</taxon>
        <taxon>Tracheophyta</taxon>
        <taxon>Spermatophyta</taxon>
        <taxon>Magnoliopsida</taxon>
        <taxon>Liliopsida</taxon>
        <taxon>Zingiberales</taxon>
        <taxon>Cannaceae</taxon>
        <taxon>Canna</taxon>
    </lineage>
</organism>